<dbReference type="EMBL" id="JAAGWH010000012">
    <property type="protein sequence ID" value="NEK93339.1"/>
    <property type="molecule type" value="Genomic_DNA"/>
</dbReference>
<dbReference type="Proteomes" id="UP000468828">
    <property type="component" value="Unassembled WGS sequence"/>
</dbReference>
<evidence type="ECO:0000313" key="8">
    <source>
        <dbReference type="EMBL" id="NEK93339.1"/>
    </source>
</evidence>
<feature type="transmembrane region" description="Helical" evidence="7">
    <location>
        <begin position="181"/>
        <end position="203"/>
    </location>
</feature>
<feature type="transmembrane region" description="Helical" evidence="7">
    <location>
        <begin position="223"/>
        <end position="245"/>
    </location>
</feature>
<dbReference type="EMBL" id="JAAGWB010000012">
    <property type="protein sequence ID" value="NEN50106.1"/>
    <property type="molecule type" value="Genomic_DNA"/>
</dbReference>
<evidence type="ECO:0000256" key="3">
    <source>
        <dbReference type="ARBA" id="ARBA00022692"/>
    </source>
</evidence>
<evidence type="ECO:0000313" key="11">
    <source>
        <dbReference type="Proteomes" id="UP000471152"/>
    </source>
</evidence>
<reference evidence="8 10" key="1">
    <citation type="submission" date="2020-01" db="EMBL/GenBank/DDBJ databases">
        <title>the WGS Modestobacter muralis CPCC 204518.</title>
        <authorList>
            <person name="Jiang Z."/>
        </authorList>
    </citation>
    <scope>NUCLEOTIDE SEQUENCE [LARGE SCALE GENOMIC DNA]</scope>
    <source>
        <strain evidence="8 10">DSM 100205</strain>
    </source>
</reference>
<dbReference type="InterPro" id="IPR017039">
    <property type="entry name" value="Virul_fac_BrkB"/>
</dbReference>
<accession>A0A6P0ES68</accession>
<evidence type="ECO:0000313" key="9">
    <source>
        <dbReference type="EMBL" id="NEN50106.1"/>
    </source>
</evidence>
<feature type="transmembrane region" description="Helical" evidence="7">
    <location>
        <begin position="79"/>
        <end position="101"/>
    </location>
</feature>
<keyword evidence="3 7" id="KW-0812">Transmembrane</keyword>
<dbReference type="RefSeq" id="WP_163609788.1">
    <property type="nucleotide sequence ID" value="NZ_JAAGWB010000012.1"/>
</dbReference>
<feature type="transmembrane region" description="Helical" evidence="7">
    <location>
        <begin position="292"/>
        <end position="314"/>
    </location>
</feature>
<evidence type="ECO:0000256" key="1">
    <source>
        <dbReference type="ARBA" id="ARBA00004651"/>
    </source>
</evidence>
<dbReference type="GO" id="GO:0005886">
    <property type="term" value="C:plasma membrane"/>
    <property type="evidence" value="ECO:0007669"/>
    <property type="project" value="UniProtKB-SubCell"/>
</dbReference>
<feature type="compositionally biased region" description="Basic and acidic residues" evidence="6">
    <location>
        <begin position="23"/>
        <end position="44"/>
    </location>
</feature>
<dbReference type="AlphaFoldDB" id="A0A6P0ES68"/>
<dbReference type="PANTHER" id="PTHR30213:SF0">
    <property type="entry name" value="UPF0761 MEMBRANE PROTEIN YIHY"/>
    <property type="match status" value="1"/>
</dbReference>
<keyword evidence="5 7" id="KW-0472">Membrane</keyword>
<comment type="subcellular location">
    <subcellularLocation>
        <location evidence="1">Cell membrane</location>
        <topology evidence="1">Multi-pass membrane protein</topology>
    </subcellularLocation>
</comment>
<feature type="transmembrane region" description="Helical" evidence="7">
    <location>
        <begin position="257"/>
        <end position="280"/>
    </location>
</feature>
<evidence type="ECO:0000313" key="10">
    <source>
        <dbReference type="Proteomes" id="UP000468828"/>
    </source>
</evidence>
<dbReference type="Proteomes" id="UP000471152">
    <property type="component" value="Unassembled WGS sequence"/>
</dbReference>
<evidence type="ECO:0000256" key="2">
    <source>
        <dbReference type="ARBA" id="ARBA00022475"/>
    </source>
</evidence>
<protein>
    <submittedName>
        <fullName evidence="8">YihY/virulence factor BrkB family protein</fullName>
    </submittedName>
</protein>
<proteinExistence type="predicted"/>
<reference evidence="9 11" key="2">
    <citation type="submission" date="2020-02" db="EMBL/GenBank/DDBJ databases">
        <title>The WGS of Modestobacter muralis DSM 100205.</title>
        <authorList>
            <person name="Jiang Z."/>
        </authorList>
    </citation>
    <scope>NUCLEOTIDE SEQUENCE [LARGE SCALE GENOMIC DNA]</scope>
    <source>
        <strain evidence="9 11">DSM 100205</strain>
    </source>
</reference>
<dbReference type="PANTHER" id="PTHR30213">
    <property type="entry name" value="INNER MEMBRANE PROTEIN YHJD"/>
    <property type="match status" value="1"/>
</dbReference>
<feature type="transmembrane region" description="Helical" evidence="7">
    <location>
        <begin position="139"/>
        <end position="160"/>
    </location>
</feature>
<dbReference type="NCBIfam" id="TIGR00765">
    <property type="entry name" value="yihY_not_rbn"/>
    <property type="match status" value="1"/>
</dbReference>
<evidence type="ECO:0000256" key="6">
    <source>
        <dbReference type="SAM" id="MobiDB-lite"/>
    </source>
</evidence>
<organism evidence="8 10">
    <name type="scientific">Modestobacter muralis</name>
    <dbReference type="NCBI Taxonomy" id="1608614"/>
    <lineage>
        <taxon>Bacteria</taxon>
        <taxon>Bacillati</taxon>
        <taxon>Actinomycetota</taxon>
        <taxon>Actinomycetes</taxon>
        <taxon>Geodermatophilales</taxon>
        <taxon>Geodermatophilaceae</taxon>
        <taxon>Modestobacter</taxon>
    </lineage>
</organism>
<keyword evidence="10" id="KW-1185">Reference proteome</keyword>
<evidence type="ECO:0000256" key="4">
    <source>
        <dbReference type="ARBA" id="ARBA00022989"/>
    </source>
</evidence>
<sequence length="351" mass="37221">MAGASASAPREGARGGTANDSTDPTRDARDTAPGDDKISRERADYAPTGADPKATTGGTLKRTLKEFSEDGLTDWAATLTYYGILALFPALTALLSIVGLLTDPQQLTDGITQVVPEQAANTLNPVIQQIAGSSSAASLGLVIGIAAAIWSASGYVGAFGRAANIVYETREGRKIWKLKPLQLLVTLIGILFAALILAMLVLSGPVVDAIGQSIGLGETVLNIWSWAKWPVILVLLALMIAVLYYTAPNAKLRGFKWVSPGAGVAILVAVVASAAFAFYVANFGSYNKTYGALAGVVIFLIWFWLINLALLFGIELDAEMERTKELKAGVPRAEKEIQLDAREAPKRKQTT</sequence>
<comment type="caution">
    <text evidence="8">The sequence shown here is derived from an EMBL/GenBank/DDBJ whole genome shotgun (WGS) entry which is preliminary data.</text>
</comment>
<keyword evidence="4 7" id="KW-1133">Transmembrane helix</keyword>
<name>A0A6P0ES68_9ACTN</name>
<keyword evidence="2" id="KW-1003">Cell membrane</keyword>
<evidence type="ECO:0000256" key="7">
    <source>
        <dbReference type="SAM" id="Phobius"/>
    </source>
</evidence>
<dbReference type="Pfam" id="PF03631">
    <property type="entry name" value="Virul_fac_BrkB"/>
    <property type="match status" value="1"/>
</dbReference>
<gene>
    <name evidence="9" type="ORF">G3R41_03975</name>
    <name evidence="8" type="ORF">GCU67_03975</name>
</gene>
<feature type="region of interest" description="Disordered" evidence="6">
    <location>
        <begin position="1"/>
        <end position="58"/>
    </location>
</feature>
<evidence type="ECO:0000256" key="5">
    <source>
        <dbReference type="ARBA" id="ARBA00023136"/>
    </source>
</evidence>